<protein>
    <submittedName>
        <fullName evidence="2">Uncharacterized protein</fullName>
    </submittedName>
</protein>
<feature type="region of interest" description="Disordered" evidence="1">
    <location>
        <begin position="1"/>
        <end position="27"/>
    </location>
</feature>
<gene>
    <name evidence="2" type="ORF">Pmani_040255</name>
</gene>
<organism evidence="2 3">
    <name type="scientific">Petrolisthes manimaculis</name>
    <dbReference type="NCBI Taxonomy" id="1843537"/>
    <lineage>
        <taxon>Eukaryota</taxon>
        <taxon>Metazoa</taxon>
        <taxon>Ecdysozoa</taxon>
        <taxon>Arthropoda</taxon>
        <taxon>Crustacea</taxon>
        <taxon>Multicrustacea</taxon>
        <taxon>Malacostraca</taxon>
        <taxon>Eumalacostraca</taxon>
        <taxon>Eucarida</taxon>
        <taxon>Decapoda</taxon>
        <taxon>Pleocyemata</taxon>
        <taxon>Anomura</taxon>
        <taxon>Galatheoidea</taxon>
        <taxon>Porcellanidae</taxon>
        <taxon>Petrolisthes</taxon>
    </lineage>
</organism>
<keyword evidence="3" id="KW-1185">Reference proteome</keyword>
<dbReference type="AlphaFoldDB" id="A0AAE1TIL2"/>
<dbReference type="Proteomes" id="UP001292094">
    <property type="component" value="Unassembled WGS sequence"/>
</dbReference>
<dbReference type="EMBL" id="JAWZYT010007445">
    <property type="protein sequence ID" value="KAK4286653.1"/>
    <property type="molecule type" value="Genomic_DNA"/>
</dbReference>
<proteinExistence type="predicted"/>
<accession>A0AAE1TIL2</accession>
<evidence type="ECO:0000313" key="3">
    <source>
        <dbReference type="Proteomes" id="UP001292094"/>
    </source>
</evidence>
<sequence>MEKEWSEELRRKPEEEMRHEGGGLANEMMREGRDGWYSGVPKSLTPEGIEKLGRIYSKSGIIPKYQMTRGNG</sequence>
<evidence type="ECO:0000256" key="1">
    <source>
        <dbReference type="SAM" id="MobiDB-lite"/>
    </source>
</evidence>
<comment type="caution">
    <text evidence="2">The sequence shown here is derived from an EMBL/GenBank/DDBJ whole genome shotgun (WGS) entry which is preliminary data.</text>
</comment>
<evidence type="ECO:0000313" key="2">
    <source>
        <dbReference type="EMBL" id="KAK4286653.1"/>
    </source>
</evidence>
<feature type="compositionally biased region" description="Basic and acidic residues" evidence="1">
    <location>
        <begin position="1"/>
        <end position="21"/>
    </location>
</feature>
<reference evidence="2" key="1">
    <citation type="submission" date="2023-11" db="EMBL/GenBank/DDBJ databases">
        <title>Genome assemblies of two species of porcelain crab, Petrolisthes cinctipes and Petrolisthes manimaculis (Anomura: Porcellanidae).</title>
        <authorList>
            <person name="Angst P."/>
        </authorList>
    </citation>
    <scope>NUCLEOTIDE SEQUENCE</scope>
    <source>
        <strain evidence="2">PB745_02</strain>
        <tissue evidence="2">Gill</tissue>
    </source>
</reference>
<name>A0AAE1TIL2_9EUCA</name>